<keyword evidence="7 13" id="KW-1133">Transmembrane helix</keyword>
<evidence type="ECO:0000256" key="6">
    <source>
        <dbReference type="ARBA" id="ARBA00022737"/>
    </source>
</evidence>
<evidence type="ECO:0000256" key="9">
    <source>
        <dbReference type="ARBA" id="ARBA00023157"/>
    </source>
</evidence>
<dbReference type="SMART" id="SM00208">
    <property type="entry name" value="TNFR"/>
    <property type="match status" value="7"/>
</dbReference>
<evidence type="ECO:0000256" key="7">
    <source>
        <dbReference type="ARBA" id="ARBA00022989"/>
    </source>
</evidence>
<keyword evidence="16" id="KW-1185">Reference proteome</keyword>
<reference evidence="15" key="1">
    <citation type="submission" date="2023-08" db="EMBL/GenBank/DDBJ databases">
        <title>Chromosome-level Genome Assembly of mud carp (Cirrhinus molitorella).</title>
        <authorList>
            <person name="Liu H."/>
        </authorList>
    </citation>
    <scope>NUCLEOTIDE SEQUENCE</scope>
    <source>
        <strain evidence="15">Prfri</strain>
        <tissue evidence="15">Muscle</tissue>
    </source>
</reference>
<organism evidence="15 16">
    <name type="scientific">Cirrhinus molitorella</name>
    <name type="common">mud carp</name>
    <dbReference type="NCBI Taxonomy" id="172907"/>
    <lineage>
        <taxon>Eukaryota</taxon>
        <taxon>Metazoa</taxon>
        <taxon>Chordata</taxon>
        <taxon>Craniata</taxon>
        <taxon>Vertebrata</taxon>
        <taxon>Euteleostomi</taxon>
        <taxon>Actinopterygii</taxon>
        <taxon>Neopterygii</taxon>
        <taxon>Teleostei</taxon>
        <taxon>Ostariophysi</taxon>
        <taxon>Cypriniformes</taxon>
        <taxon>Cyprinidae</taxon>
        <taxon>Labeoninae</taxon>
        <taxon>Labeonini</taxon>
        <taxon>Cirrhinus</taxon>
    </lineage>
</organism>
<feature type="disulfide bond" evidence="12">
    <location>
        <begin position="23"/>
        <end position="38"/>
    </location>
</feature>
<feature type="disulfide bond" evidence="12">
    <location>
        <begin position="178"/>
        <end position="193"/>
    </location>
</feature>
<dbReference type="FunFam" id="2.10.50.10:FF:000009">
    <property type="entry name" value="Tumor necrosis factor receptor superfamily member 14"/>
    <property type="match status" value="1"/>
</dbReference>
<sequence length="369" mass="40152">MCAPGNRVLWHCTVDTSTTCVSCSASTYTDEPNGLEMCFSCSTCDAGLRIQKACTRLSNTICEPLKGFYCMVREKGSCKLAAKHSQCKPGEYIQQRGTASTDIVCDECTNGTYSDGTFTACQPHTICQSMGRKQTEAGTTACARAEYEINKECCPMCAPGNHVYWHCTVDTSTTCVPCPALTYIDEPNGLDKCFPCSVCDVELGLRIKKACSRSGDIVCEPLNRFYCIEKKKDSCRFAVKHSECHPGQYVKQTGTAFSDTVCGNCTAGTYSNGSFTACRPHSNCEIEGLKEIKPGTMSSDVECGKSFPIIIIVGVIVGVIVFVLVTAVGIKIYYKLKQKRQASDRSISYYSVPIQESDGQCEPTSPDIT</sequence>
<dbReference type="CDD" id="cd00185">
    <property type="entry name" value="TNFRSF"/>
    <property type="match status" value="1"/>
</dbReference>
<evidence type="ECO:0000256" key="8">
    <source>
        <dbReference type="ARBA" id="ARBA00023136"/>
    </source>
</evidence>
<dbReference type="InterPro" id="IPR001368">
    <property type="entry name" value="TNFR/NGFR_Cys_rich_reg"/>
</dbReference>
<dbReference type="GO" id="GO:0050830">
    <property type="term" value="P:defense response to Gram-positive bacterium"/>
    <property type="evidence" value="ECO:0007669"/>
    <property type="project" value="TreeGrafter"/>
</dbReference>
<dbReference type="AlphaFoldDB" id="A0AA88PRE2"/>
<keyword evidence="5" id="KW-0732">Signal</keyword>
<dbReference type="FunFam" id="2.10.50.10:FF:000065">
    <property type="entry name" value="TNF receptor superfamily member 14"/>
    <property type="match status" value="1"/>
</dbReference>
<keyword evidence="3" id="KW-0945">Host-virus interaction</keyword>
<dbReference type="FunFam" id="2.10.50.10:FF:000007">
    <property type="entry name" value="TNF receptor superfamily member 14"/>
    <property type="match status" value="1"/>
</dbReference>
<dbReference type="GO" id="GO:0046642">
    <property type="term" value="P:negative regulation of alpha-beta T cell proliferation"/>
    <property type="evidence" value="ECO:0007669"/>
    <property type="project" value="TreeGrafter"/>
</dbReference>
<dbReference type="FunFam" id="2.10.50.10:FF:000088">
    <property type="entry name" value="Si:ch211-261n11.7"/>
    <property type="match status" value="1"/>
</dbReference>
<evidence type="ECO:0000256" key="4">
    <source>
        <dbReference type="ARBA" id="ARBA00022692"/>
    </source>
</evidence>
<keyword evidence="9 12" id="KW-1015">Disulfide bond</keyword>
<name>A0AA88PRE2_9TELE</name>
<evidence type="ECO:0000259" key="14">
    <source>
        <dbReference type="PROSITE" id="PS50050"/>
    </source>
</evidence>
<proteinExistence type="predicted"/>
<evidence type="ECO:0000313" key="15">
    <source>
        <dbReference type="EMBL" id="KAK2898504.1"/>
    </source>
</evidence>
<feature type="disulfide bond" evidence="12">
    <location>
        <begin position="41"/>
        <end position="54"/>
    </location>
</feature>
<evidence type="ECO:0000256" key="11">
    <source>
        <dbReference type="ARBA" id="ARBA00023180"/>
    </source>
</evidence>
<dbReference type="PROSITE" id="PS00652">
    <property type="entry name" value="TNFR_NGFR_1"/>
    <property type="match status" value="3"/>
</dbReference>
<comment type="caution">
    <text evidence="15">The sequence shown here is derived from an EMBL/GenBank/DDBJ whole genome shotgun (WGS) entry which is preliminary data.</text>
</comment>
<dbReference type="SUPFAM" id="SSF57586">
    <property type="entry name" value="TNF receptor-like"/>
    <property type="match status" value="4"/>
</dbReference>
<evidence type="ECO:0000256" key="10">
    <source>
        <dbReference type="ARBA" id="ARBA00023170"/>
    </source>
</evidence>
<feature type="disulfide bond" evidence="12">
    <location>
        <begin position="44"/>
        <end position="62"/>
    </location>
</feature>
<dbReference type="GO" id="GO:0009897">
    <property type="term" value="C:external side of plasma membrane"/>
    <property type="evidence" value="ECO:0007669"/>
    <property type="project" value="TreeGrafter"/>
</dbReference>
<protein>
    <recommendedName>
        <fullName evidence="14">TNFR-Cys domain-containing protein</fullName>
    </recommendedName>
</protein>
<feature type="domain" description="TNFR-Cys" evidence="14">
    <location>
        <begin position="22"/>
        <end position="62"/>
    </location>
</feature>
<evidence type="ECO:0000256" key="1">
    <source>
        <dbReference type="ARBA" id="ARBA00004479"/>
    </source>
</evidence>
<dbReference type="PANTHER" id="PTHR46838">
    <property type="entry name" value="TUMOR NECROSIS FACTOR RECEPTOR SUPERFAMILY MEMBER 14"/>
    <property type="match status" value="1"/>
</dbReference>
<accession>A0AA88PRE2</accession>
<comment type="subcellular location">
    <subcellularLocation>
        <location evidence="1">Membrane</location>
        <topology evidence="1">Single-pass type I membrane protein</topology>
    </subcellularLocation>
</comment>
<evidence type="ECO:0000256" key="12">
    <source>
        <dbReference type="PROSITE-ProRule" id="PRU00206"/>
    </source>
</evidence>
<keyword evidence="4 13" id="KW-0812">Transmembrane</keyword>
<keyword evidence="10" id="KW-0675">Receptor</keyword>
<feature type="repeat" description="TNFR-Cys" evidence="12">
    <location>
        <begin position="177"/>
        <end position="219"/>
    </location>
</feature>
<dbReference type="Gene3D" id="2.10.50.10">
    <property type="entry name" value="Tumor Necrosis Factor Receptor, subunit A, domain 2"/>
    <property type="match status" value="6"/>
</dbReference>
<dbReference type="GO" id="GO:2000406">
    <property type="term" value="P:positive regulation of T cell migration"/>
    <property type="evidence" value="ECO:0007669"/>
    <property type="project" value="TreeGrafter"/>
</dbReference>
<comment type="caution">
    <text evidence="12">Lacks conserved residue(s) required for the propagation of feature annotation.</text>
</comment>
<feature type="domain" description="TNFR-Cys" evidence="14">
    <location>
        <begin position="177"/>
        <end position="219"/>
    </location>
</feature>
<gene>
    <name evidence="15" type="ORF">Q8A67_009922</name>
</gene>
<keyword evidence="11" id="KW-0325">Glycoprotein</keyword>
<evidence type="ECO:0000313" key="16">
    <source>
        <dbReference type="Proteomes" id="UP001187343"/>
    </source>
</evidence>
<keyword evidence="8 13" id="KW-0472">Membrane</keyword>
<dbReference type="CDD" id="cd13405">
    <property type="entry name" value="TNFRSF14_teleost"/>
    <property type="match status" value="1"/>
</dbReference>
<dbReference type="PROSITE" id="PS50050">
    <property type="entry name" value="TNFR_NGFR_2"/>
    <property type="match status" value="2"/>
</dbReference>
<evidence type="ECO:0000256" key="3">
    <source>
        <dbReference type="ARBA" id="ARBA00022581"/>
    </source>
</evidence>
<dbReference type="EMBL" id="JAUYZG010000009">
    <property type="protein sequence ID" value="KAK2898504.1"/>
    <property type="molecule type" value="Genomic_DNA"/>
</dbReference>
<keyword evidence="6" id="KW-0677">Repeat</keyword>
<evidence type="ECO:0000256" key="5">
    <source>
        <dbReference type="ARBA" id="ARBA00022729"/>
    </source>
</evidence>
<dbReference type="GO" id="GO:0050829">
    <property type="term" value="P:defense response to Gram-negative bacterium"/>
    <property type="evidence" value="ECO:0007669"/>
    <property type="project" value="TreeGrafter"/>
</dbReference>
<feature type="transmembrane region" description="Helical" evidence="13">
    <location>
        <begin position="307"/>
        <end position="330"/>
    </location>
</feature>
<dbReference type="PANTHER" id="PTHR46838:SF1">
    <property type="entry name" value="TUMOR NECROSIS FACTOR RECEPTOR SUPERFAMILY MEMBER 14"/>
    <property type="match status" value="1"/>
</dbReference>
<dbReference type="Pfam" id="PF00020">
    <property type="entry name" value="TNFR_c6"/>
    <property type="match status" value="4"/>
</dbReference>
<evidence type="ECO:0000256" key="13">
    <source>
        <dbReference type="SAM" id="Phobius"/>
    </source>
</evidence>
<evidence type="ECO:0000256" key="2">
    <source>
        <dbReference type="ARBA" id="ARBA00022553"/>
    </source>
</evidence>
<dbReference type="GO" id="GO:0002720">
    <property type="term" value="P:positive regulation of cytokine production involved in immune response"/>
    <property type="evidence" value="ECO:0007669"/>
    <property type="project" value="TreeGrafter"/>
</dbReference>
<dbReference type="Proteomes" id="UP001187343">
    <property type="component" value="Unassembled WGS sequence"/>
</dbReference>
<feature type="repeat" description="TNFR-Cys" evidence="12">
    <location>
        <begin position="22"/>
        <end position="62"/>
    </location>
</feature>
<keyword evidence="2" id="KW-0597">Phosphoprotein</keyword>